<evidence type="ECO:0000313" key="1">
    <source>
        <dbReference type="EMBL" id="KKK64537.1"/>
    </source>
</evidence>
<reference evidence="1" key="1">
    <citation type="journal article" date="2015" name="Nature">
        <title>Complex archaea that bridge the gap between prokaryotes and eukaryotes.</title>
        <authorList>
            <person name="Spang A."/>
            <person name="Saw J.H."/>
            <person name="Jorgensen S.L."/>
            <person name="Zaremba-Niedzwiedzka K."/>
            <person name="Martijn J."/>
            <person name="Lind A.E."/>
            <person name="van Eijk R."/>
            <person name="Schleper C."/>
            <person name="Guy L."/>
            <person name="Ettema T.J."/>
        </authorList>
    </citation>
    <scope>NUCLEOTIDE SEQUENCE</scope>
</reference>
<name>A0A0F8X5Z8_9ZZZZ</name>
<sequence>MSIRSVATYRGSFKQGSIADLLIKITDFDGTPVDPSSIQVTIYGPIEAPSTDNETIVDTSTPFQITDGYYVYSWDIDGDQTLGTYDVTWTYVVDTTTQYEYQSVVVVESQANATPSSSYTQRLIDFREALGYHISCAQSIPIYFEQAKLSRDSTSYEFAFRNWNQSPGVKIYRNENIVNSGVEVNYFTGKITFDTALLPQEIVNADYNFQWFSEEELDRFLVNALNTVNMYPPHSGYTLDNIPN</sequence>
<feature type="non-terminal residue" evidence="1">
    <location>
        <position position="244"/>
    </location>
</feature>
<gene>
    <name evidence="1" type="ORF">LCGC14_2983180</name>
</gene>
<organism evidence="1">
    <name type="scientific">marine sediment metagenome</name>
    <dbReference type="NCBI Taxonomy" id="412755"/>
    <lineage>
        <taxon>unclassified sequences</taxon>
        <taxon>metagenomes</taxon>
        <taxon>ecological metagenomes</taxon>
    </lineage>
</organism>
<dbReference type="AlphaFoldDB" id="A0A0F8X5Z8"/>
<protein>
    <submittedName>
        <fullName evidence="1">Uncharacterized protein</fullName>
    </submittedName>
</protein>
<dbReference type="EMBL" id="LAZR01060981">
    <property type="protein sequence ID" value="KKK64537.1"/>
    <property type="molecule type" value="Genomic_DNA"/>
</dbReference>
<comment type="caution">
    <text evidence="1">The sequence shown here is derived from an EMBL/GenBank/DDBJ whole genome shotgun (WGS) entry which is preliminary data.</text>
</comment>
<accession>A0A0F8X5Z8</accession>
<proteinExistence type="predicted"/>